<feature type="transmembrane region" description="Helical" evidence="1">
    <location>
        <begin position="12"/>
        <end position="28"/>
    </location>
</feature>
<dbReference type="AlphaFoldDB" id="A0A3S3R4U3"/>
<dbReference type="PANTHER" id="PTHR34220:SF7">
    <property type="entry name" value="SENSOR HISTIDINE KINASE YPDA"/>
    <property type="match status" value="1"/>
</dbReference>
<feature type="domain" description="Signal transduction histidine kinase internal region" evidence="2">
    <location>
        <begin position="162"/>
        <end position="238"/>
    </location>
</feature>
<dbReference type="RefSeq" id="WP_113648807.1">
    <property type="nucleotide sequence ID" value="NZ_QMHN01000006.1"/>
</dbReference>
<dbReference type="EMBL" id="SAYW01000006">
    <property type="protein sequence ID" value="RWU05061.1"/>
    <property type="molecule type" value="Genomic_DNA"/>
</dbReference>
<evidence type="ECO:0000313" key="4">
    <source>
        <dbReference type="Proteomes" id="UP000284120"/>
    </source>
</evidence>
<feature type="transmembrane region" description="Helical" evidence="1">
    <location>
        <begin position="117"/>
        <end position="141"/>
    </location>
</feature>
<keyword evidence="1" id="KW-0812">Transmembrane</keyword>
<proteinExistence type="predicted"/>
<gene>
    <name evidence="3" type="ORF">DPV69_18030</name>
</gene>
<dbReference type="OrthoDB" id="9809908at2"/>
<dbReference type="Proteomes" id="UP000284120">
    <property type="component" value="Unassembled WGS sequence"/>
</dbReference>
<keyword evidence="1" id="KW-1133">Transmembrane helix</keyword>
<keyword evidence="1" id="KW-0472">Membrane</keyword>
<comment type="caution">
    <text evidence="3">The sequence shown here is derived from an EMBL/GenBank/DDBJ whole genome shotgun (WGS) entry which is preliminary data.</text>
</comment>
<keyword evidence="3" id="KW-0418">Kinase</keyword>
<sequence>MKKLVSKISQNRYFLLFILLFAYVQSIYTRIAVRQQINIYTFTPEAALAQLIGAGILFLIIVFFIRKWQKGGVFNTLSMLKVFVASVLVFVLSMQLIGLLIALAFDHVERNFNSHTLAISLFSHLLDGIIYGSFFLTYYYYHNNKVYQQKLLVYNEALAESKISQLKTQLNPHFLFNNLNVLDQLIEEDKQKASDFLNEFAEIYRYVLHSTDKELVTIAQEIDFAQQYFNLIQHKYGNAYQLTVESENESGFIVPLTLQLLIENAVQHNLGTDENPVFIKITIGKNITVVNNINLKRNKKATSGRALKNLKEQYQLLSDIPIEIHQDDTAFSLHLPIILKQSK</sequence>
<evidence type="ECO:0000313" key="3">
    <source>
        <dbReference type="EMBL" id="RWU05061.1"/>
    </source>
</evidence>
<feature type="transmembrane region" description="Helical" evidence="1">
    <location>
        <begin position="80"/>
        <end position="105"/>
    </location>
</feature>
<name>A0A3S3R4U3_9SPHI</name>
<feature type="transmembrane region" description="Helical" evidence="1">
    <location>
        <begin position="48"/>
        <end position="68"/>
    </location>
</feature>
<dbReference type="Pfam" id="PF06580">
    <property type="entry name" value="His_kinase"/>
    <property type="match status" value="1"/>
</dbReference>
<evidence type="ECO:0000256" key="1">
    <source>
        <dbReference type="SAM" id="Phobius"/>
    </source>
</evidence>
<dbReference type="InterPro" id="IPR010559">
    <property type="entry name" value="Sig_transdc_His_kin_internal"/>
</dbReference>
<keyword evidence="4" id="KW-1185">Reference proteome</keyword>
<dbReference type="InterPro" id="IPR050640">
    <property type="entry name" value="Bact_2-comp_sensor_kinase"/>
</dbReference>
<keyword evidence="3" id="KW-0808">Transferase</keyword>
<evidence type="ECO:0000259" key="2">
    <source>
        <dbReference type="Pfam" id="PF06580"/>
    </source>
</evidence>
<organism evidence="3 4">
    <name type="scientific">Pedobacter chitinilyticus</name>
    <dbReference type="NCBI Taxonomy" id="2233776"/>
    <lineage>
        <taxon>Bacteria</taxon>
        <taxon>Pseudomonadati</taxon>
        <taxon>Bacteroidota</taxon>
        <taxon>Sphingobacteriia</taxon>
        <taxon>Sphingobacteriales</taxon>
        <taxon>Sphingobacteriaceae</taxon>
        <taxon>Pedobacter</taxon>
    </lineage>
</organism>
<reference evidence="3 4" key="1">
    <citation type="submission" date="2018-06" db="EMBL/GenBank/DDBJ databases">
        <title>Pedobacter endophyticus sp. nov., an endophytic bacterium isolated from a leaf of Triticum aestivum.</title>
        <authorList>
            <person name="Zhang L."/>
        </authorList>
    </citation>
    <scope>NUCLEOTIDE SEQUENCE [LARGE SCALE GENOMIC DNA]</scope>
    <source>
        <strain evidence="3 4">CM134L-2</strain>
    </source>
</reference>
<dbReference type="PANTHER" id="PTHR34220">
    <property type="entry name" value="SENSOR HISTIDINE KINASE YPDA"/>
    <property type="match status" value="1"/>
</dbReference>
<accession>A0A3S3R4U3</accession>
<dbReference type="GO" id="GO:0000155">
    <property type="term" value="F:phosphorelay sensor kinase activity"/>
    <property type="evidence" value="ECO:0007669"/>
    <property type="project" value="InterPro"/>
</dbReference>
<dbReference type="GO" id="GO:0016020">
    <property type="term" value="C:membrane"/>
    <property type="evidence" value="ECO:0007669"/>
    <property type="project" value="InterPro"/>
</dbReference>
<protein>
    <submittedName>
        <fullName evidence="3">Histidine kinase</fullName>
    </submittedName>
</protein>